<name>A0ABW5KFB1_9SPHI</name>
<dbReference type="InterPro" id="IPR013325">
    <property type="entry name" value="RNA_pol_sigma_r2"/>
</dbReference>
<sequence>MQDLETRELLMLITFNEDRKAFRSLYFYYYEAVYRFAKKFIRHEETAEEIVNDAFIKIWNNRKKLYTVNNFKVYLLVCVKNLCIKELEKNNKISIINIDDIEFEPYDDQVQTDTFLLLSEMQQYIHTLTNQLTPQSKLVFELIREEGLKHREVAELLNISVKTVEYHLANALRKIAEGLSALSKK</sequence>
<dbReference type="InterPro" id="IPR036388">
    <property type="entry name" value="WH-like_DNA-bd_sf"/>
</dbReference>
<keyword evidence="7" id="KW-1185">Reference proteome</keyword>
<dbReference type="SUPFAM" id="SSF88659">
    <property type="entry name" value="Sigma3 and sigma4 domains of RNA polymerase sigma factors"/>
    <property type="match status" value="1"/>
</dbReference>
<evidence type="ECO:0000256" key="4">
    <source>
        <dbReference type="ARBA" id="ARBA00023163"/>
    </source>
</evidence>
<evidence type="ECO:0000256" key="1">
    <source>
        <dbReference type="ARBA" id="ARBA00010641"/>
    </source>
</evidence>
<dbReference type="InterPro" id="IPR014284">
    <property type="entry name" value="RNA_pol_sigma-70_dom"/>
</dbReference>
<evidence type="ECO:0000313" key="6">
    <source>
        <dbReference type="EMBL" id="MFD2546402.1"/>
    </source>
</evidence>
<dbReference type="InterPro" id="IPR039425">
    <property type="entry name" value="RNA_pol_sigma-70-like"/>
</dbReference>
<dbReference type="InterPro" id="IPR013249">
    <property type="entry name" value="RNA_pol_sigma70_r4_t2"/>
</dbReference>
<evidence type="ECO:0000259" key="5">
    <source>
        <dbReference type="SMART" id="SM00421"/>
    </source>
</evidence>
<comment type="caution">
    <text evidence="6">The sequence shown here is derived from an EMBL/GenBank/DDBJ whole genome shotgun (WGS) entry which is preliminary data.</text>
</comment>
<evidence type="ECO:0000256" key="2">
    <source>
        <dbReference type="ARBA" id="ARBA00023015"/>
    </source>
</evidence>
<dbReference type="Proteomes" id="UP001597545">
    <property type="component" value="Unassembled WGS sequence"/>
</dbReference>
<dbReference type="PANTHER" id="PTHR43133">
    <property type="entry name" value="RNA POLYMERASE ECF-TYPE SIGMA FACTO"/>
    <property type="match status" value="1"/>
</dbReference>
<keyword evidence="4" id="KW-0804">Transcription</keyword>
<keyword evidence="3" id="KW-0731">Sigma factor</keyword>
<dbReference type="NCBIfam" id="TIGR02985">
    <property type="entry name" value="Sig70_bacteroi1"/>
    <property type="match status" value="1"/>
</dbReference>
<feature type="domain" description="HTH luxR-type" evidence="5">
    <location>
        <begin position="129"/>
        <end position="182"/>
    </location>
</feature>
<dbReference type="InterPro" id="IPR013324">
    <property type="entry name" value="RNA_pol_sigma_r3/r4-like"/>
</dbReference>
<dbReference type="SUPFAM" id="SSF88946">
    <property type="entry name" value="Sigma2 domain of RNA polymerase sigma factors"/>
    <property type="match status" value="1"/>
</dbReference>
<dbReference type="InterPro" id="IPR000792">
    <property type="entry name" value="Tscrpt_reg_LuxR_C"/>
</dbReference>
<comment type="similarity">
    <text evidence="1">Belongs to the sigma-70 factor family. ECF subfamily.</text>
</comment>
<dbReference type="NCBIfam" id="TIGR02937">
    <property type="entry name" value="sigma70-ECF"/>
    <property type="match status" value="1"/>
</dbReference>
<accession>A0ABW5KFB1</accession>
<dbReference type="EMBL" id="JBHULR010000001">
    <property type="protein sequence ID" value="MFD2546402.1"/>
    <property type="molecule type" value="Genomic_DNA"/>
</dbReference>
<evidence type="ECO:0000313" key="7">
    <source>
        <dbReference type="Proteomes" id="UP001597545"/>
    </source>
</evidence>
<dbReference type="PRINTS" id="PR00038">
    <property type="entry name" value="HTHLUXR"/>
</dbReference>
<proteinExistence type="inferred from homology"/>
<organism evidence="6 7">
    <name type="scientific">Sphingobacterium suaedae</name>
    <dbReference type="NCBI Taxonomy" id="1686402"/>
    <lineage>
        <taxon>Bacteria</taxon>
        <taxon>Pseudomonadati</taxon>
        <taxon>Bacteroidota</taxon>
        <taxon>Sphingobacteriia</taxon>
        <taxon>Sphingobacteriales</taxon>
        <taxon>Sphingobacteriaceae</taxon>
        <taxon>Sphingobacterium</taxon>
    </lineage>
</organism>
<evidence type="ECO:0000256" key="3">
    <source>
        <dbReference type="ARBA" id="ARBA00023082"/>
    </source>
</evidence>
<keyword evidence="2" id="KW-0805">Transcription regulation</keyword>
<dbReference type="PANTHER" id="PTHR43133:SF46">
    <property type="entry name" value="RNA POLYMERASE SIGMA-70 FACTOR ECF SUBFAMILY"/>
    <property type="match status" value="1"/>
</dbReference>
<dbReference type="Pfam" id="PF04542">
    <property type="entry name" value="Sigma70_r2"/>
    <property type="match status" value="1"/>
</dbReference>
<dbReference type="Gene3D" id="1.10.1740.10">
    <property type="match status" value="1"/>
</dbReference>
<reference evidence="7" key="1">
    <citation type="journal article" date="2019" name="Int. J. Syst. Evol. Microbiol.">
        <title>The Global Catalogue of Microorganisms (GCM) 10K type strain sequencing project: providing services to taxonomists for standard genome sequencing and annotation.</title>
        <authorList>
            <consortium name="The Broad Institute Genomics Platform"/>
            <consortium name="The Broad Institute Genome Sequencing Center for Infectious Disease"/>
            <person name="Wu L."/>
            <person name="Ma J."/>
        </authorList>
    </citation>
    <scope>NUCLEOTIDE SEQUENCE [LARGE SCALE GENOMIC DNA]</scope>
    <source>
        <strain evidence="7">KCTC 42662</strain>
    </source>
</reference>
<protein>
    <submittedName>
        <fullName evidence="6">RNA polymerase sigma-70 factor</fullName>
    </submittedName>
</protein>
<dbReference type="RefSeq" id="WP_380900153.1">
    <property type="nucleotide sequence ID" value="NZ_JBHUEG010000002.1"/>
</dbReference>
<gene>
    <name evidence="6" type="ORF">ACFSR5_01950</name>
</gene>
<dbReference type="InterPro" id="IPR007627">
    <property type="entry name" value="RNA_pol_sigma70_r2"/>
</dbReference>
<dbReference type="InterPro" id="IPR014327">
    <property type="entry name" value="RNA_pol_sigma70_bacteroid"/>
</dbReference>
<dbReference type="Pfam" id="PF08281">
    <property type="entry name" value="Sigma70_r4_2"/>
    <property type="match status" value="1"/>
</dbReference>
<dbReference type="SMART" id="SM00421">
    <property type="entry name" value="HTH_LUXR"/>
    <property type="match status" value="1"/>
</dbReference>
<dbReference type="Gene3D" id="1.10.10.10">
    <property type="entry name" value="Winged helix-like DNA-binding domain superfamily/Winged helix DNA-binding domain"/>
    <property type="match status" value="1"/>
</dbReference>